<dbReference type="InterPro" id="IPR029044">
    <property type="entry name" value="Nucleotide-diphossugar_trans"/>
</dbReference>
<dbReference type="PANTHER" id="PTHR19136:SF81">
    <property type="entry name" value="MOLYBDENUM COFACTOR GUANYLYLTRANSFERASE"/>
    <property type="match status" value="1"/>
</dbReference>
<dbReference type="GO" id="GO:0005525">
    <property type="term" value="F:GTP binding"/>
    <property type="evidence" value="ECO:0007669"/>
    <property type="project" value="UniProtKB-UniRule"/>
</dbReference>
<keyword evidence="4 8" id="KW-0547">Nucleotide-binding</keyword>
<feature type="domain" description="MobA-like NTP transferase" evidence="9">
    <location>
        <begin position="1"/>
        <end position="147"/>
    </location>
</feature>
<keyword evidence="5 8" id="KW-0460">Magnesium</keyword>
<organism evidence="10 11">
    <name type="scientific">Candidatus Muproteobacteria bacterium RBG_16_60_9</name>
    <dbReference type="NCBI Taxonomy" id="1817755"/>
    <lineage>
        <taxon>Bacteria</taxon>
        <taxon>Pseudomonadati</taxon>
        <taxon>Pseudomonadota</taxon>
        <taxon>Candidatus Muproteobacteria</taxon>
    </lineage>
</organism>
<reference evidence="10 11" key="1">
    <citation type="journal article" date="2016" name="Nat. Commun.">
        <title>Thousands of microbial genomes shed light on interconnected biogeochemical processes in an aquifer system.</title>
        <authorList>
            <person name="Anantharaman K."/>
            <person name="Brown C.T."/>
            <person name="Hug L.A."/>
            <person name="Sharon I."/>
            <person name="Castelle C.J."/>
            <person name="Probst A.J."/>
            <person name="Thomas B.C."/>
            <person name="Singh A."/>
            <person name="Wilkins M.J."/>
            <person name="Karaoz U."/>
            <person name="Brodie E.L."/>
            <person name="Williams K.H."/>
            <person name="Hubbard S.S."/>
            <person name="Banfield J.F."/>
        </authorList>
    </citation>
    <scope>NUCLEOTIDE SEQUENCE [LARGE SCALE GENOMIC DNA]</scope>
</reference>
<dbReference type="GO" id="GO:1902758">
    <property type="term" value="P:bis(molybdopterin guanine dinucleotide)molybdenum biosynthetic process"/>
    <property type="evidence" value="ECO:0007669"/>
    <property type="project" value="TreeGrafter"/>
</dbReference>
<comment type="similarity">
    <text evidence="8">Belongs to the MobA family.</text>
</comment>
<dbReference type="Proteomes" id="UP000179076">
    <property type="component" value="Unassembled WGS sequence"/>
</dbReference>
<keyword evidence="10" id="KW-0548">Nucleotidyltransferase</keyword>
<dbReference type="NCBIfam" id="TIGR02665">
    <property type="entry name" value="molyb_mobA"/>
    <property type="match status" value="1"/>
</dbReference>
<dbReference type="HAMAP" id="MF_00316">
    <property type="entry name" value="MobA"/>
    <property type="match status" value="1"/>
</dbReference>
<dbReference type="InterPro" id="IPR025877">
    <property type="entry name" value="MobA-like_NTP_Trfase"/>
</dbReference>
<dbReference type="GO" id="GO:0005737">
    <property type="term" value="C:cytoplasm"/>
    <property type="evidence" value="ECO:0007669"/>
    <property type="project" value="UniProtKB-SubCell"/>
</dbReference>
<dbReference type="SUPFAM" id="SSF53448">
    <property type="entry name" value="Nucleotide-diphospho-sugar transferases"/>
    <property type="match status" value="1"/>
</dbReference>
<dbReference type="AlphaFoldDB" id="A0A1F6UUZ5"/>
<feature type="binding site" evidence="8">
    <location>
        <position position="52"/>
    </location>
    <ligand>
        <name>GTP</name>
        <dbReference type="ChEBI" id="CHEBI:37565"/>
    </ligand>
</feature>
<sequence length="182" mass="19925">MGGEDKGLVMLHGRTMVEHVIARLRPQVEHLLISANRNRERYATLGCAVVPDLLGDYQGPLAGMAAALQAATTPYVVTVPCDSPLMATDVVARLAQALVRDGADISVAHDGTRTHPVFLLLKRSLLPSLLEFLNAGERKIDRWFAQHRVATADFHDCPESFVNVNDPDEHQALEAQLREGTI</sequence>
<evidence type="ECO:0000313" key="11">
    <source>
        <dbReference type="Proteomes" id="UP000179076"/>
    </source>
</evidence>
<evidence type="ECO:0000256" key="4">
    <source>
        <dbReference type="ARBA" id="ARBA00022741"/>
    </source>
</evidence>
<keyword evidence="3 8" id="KW-0479">Metal-binding</keyword>
<evidence type="ECO:0000256" key="8">
    <source>
        <dbReference type="HAMAP-Rule" id="MF_00316"/>
    </source>
</evidence>
<dbReference type="InterPro" id="IPR013482">
    <property type="entry name" value="Molybde_CF_guanTrfase"/>
</dbReference>
<dbReference type="CDD" id="cd02503">
    <property type="entry name" value="MobA"/>
    <property type="match status" value="1"/>
</dbReference>
<name>A0A1F6UUZ5_9PROT</name>
<proteinExistence type="inferred from homology"/>
<comment type="function">
    <text evidence="8">Transfers a GMP moiety from GTP to Mo-molybdopterin (Mo-MPT) cofactor (Moco or molybdenum cofactor) to form Mo-molybdopterin guanine dinucleotide (Mo-MGD) cofactor.</text>
</comment>
<dbReference type="Gene3D" id="3.90.550.10">
    <property type="entry name" value="Spore Coat Polysaccharide Biosynthesis Protein SpsA, Chain A"/>
    <property type="match status" value="1"/>
</dbReference>
<gene>
    <name evidence="8" type="primary">mobA</name>
    <name evidence="10" type="ORF">A2W18_07345</name>
</gene>
<evidence type="ECO:0000256" key="3">
    <source>
        <dbReference type="ARBA" id="ARBA00022723"/>
    </source>
</evidence>
<comment type="cofactor">
    <cofactor evidence="8">
        <name>Mg(2+)</name>
        <dbReference type="ChEBI" id="CHEBI:18420"/>
    </cofactor>
</comment>
<evidence type="ECO:0000313" key="10">
    <source>
        <dbReference type="EMBL" id="OGI61193.1"/>
    </source>
</evidence>
<dbReference type="GO" id="GO:0061603">
    <property type="term" value="F:molybdenum cofactor guanylyltransferase activity"/>
    <property type="evidence" value="ECO:0007669"/>
    <property type="project" value="UniProtKB-EC"/>
</dbReference>
<keyword evidence="6 8" id="KW-0342">GTP-binding</keyword>
<comment type="subcellular location">
    <subcellularLocation>
        <location evidence="8">Cytoplasm</location>
    </subcellularLocation>
</comment>
<dbReference type="GO" id="GO:0046872">
    <property type="term" value="F:metal ion binding"/>
    <property type="evidence" value="ECO:0007669"/>
    <property type="project" value="UniProtKB-KW"/>
</dbReference>
<evidence type="ECO:0000256" key="7">
    <source>
        <dbReference type="ARBA" id="ARBA00023150"/>
    </source>
</evidence>
<protein>
    <recommendedName>
        <fullName evidence="8">Molybdenum cofactor guanylyltransferase</fullName>
        <shortName evidence="8">MoCo guanylyltransferase</shortName>
        <ecNumber evidence="8">2.7.7.77</ecNumber>
    </recommendedName>
    <alternativeName>
        <fullName evidence="8">GTP:molybdopterin guanylyltransferase</fullName>
    </alternativeName>
    <alternativeName>
        <fullName evidence="8">Mo-MPT guanylyltransferase</fullName>
    </alternativeName>
    <alternativeName>
        <fullName evidence="8">Molybdopterin guanylyltransferase</fullName>
    </alternativeName>
    <alternativeName>
        <fullName evidence="8">Molybdopterin-guanine dinucleotide synthase</fullName>
        <shortName evidence="8">MGD synthase</shortName>
    </alternativeName>
</protein>
<comment type="catalytic activity">
    <reaction evidence="8">
        <text>Mo-molybdopterin + GTP + H(+) = Mo-molybdopterin guanine dinucleotide + diphosphate</text>
        <dbReference type="Rhea" id="RHEA:34243"/>
        <dbReference type="ChEBI" id="CHEBI:15378"/>
        <dbReference type="ChEBI" id="CHEBI:33019"/>
        <dbReference type="ChEBI" id="CHEBI:37565"/>
        <dbReference type="ChEBI" id="CHEBI:71302"/>
        <dbReference type="ChEBI" id="CHEBI:71310"/>
        <dbReference type="EC" id="2.7.7.77"/>
    </reaction>
</comment>
<dbReference type="Pfam" id="PF12804">
    <property type="entry name" value="NTP_transf_3"/>
    <property type="match status" value="1"/>
</dbReference>
<evidence type="ECO:0000256" key="6">
    <source>
        <dbReference type="ARBA" id="ARBA00023134"/>
    </source>
</evidence>
<keyword evidence="7 8" id="KW-0501">Molybdenum cofactor biosynthesis</keyword>
<accession>A0A1F6UUZ5</accession>
<dbReference type="PANTHER" id="PTHR19136">
    <property type="entry name" value="MOLYBDENUM COFACTOR GUANYLYLTRANSFERASE"/>
    <property type="match status" value="1"/>
</dbReference>
<comment type="caution">
    <text evidence="8">Lacks conserved residue(s) required for the propagation of feature annotation.</text>
</comment>
<comment type="subunit">
    <text evidence="8">Monomer.</text>
</comment>
<evidence type="ECO:0000256" key="5">
    <source>
        <dbReference type="ARBA" id="ARBA00022842"/>
    </source>
</evidence>
<keyword evidence="2 8" id="KW-0808">Transferase</keyword>
<feature type="binding site" evidence="8">
    <location>
        <position position="82"/>
    </location>
    <ligand>
        <name>Mg(2+)</name>
        <dbReference type="ChEBI" id="CHEBI:18420"/>
    </ligand>
</feature>
<keyword evidence="1 8" id="KW-0963">Cytoplasm</keyword>
<evidence type="ECO:0000256" key="1">
    <source>
        <dbReference type="ARBA" id="ARBA00022490"/>
    </source>
</evidence>
<comment type="caution">
    <text evidence="10">The sequence shown here is derived from an EMBL/GenBank/DDBJ whole genome shotgun (WGS) entry which is preliminary data.</text>
</comment>
<dbReference type="EMBL" id="MFSP01000205">
    <property type="protein sequence ID" value="OGI61193.1"/>
    <property type="molecule type" value="Genomic_DNA"/>
</dbReference>
<evidence type="ECO:0000259" key="9">
    <source>
        <dbReference type="Pfam" id="PF12804"/>
    </source>
</evidence>
<feature type="binding site" evidence="8">
    <location>
        <position position="82"/>
    </location>
    <ligand>
        <name>GTP</name>
        <dbReference type="ChEBI" id="CHEBI:37565"/>
    </ligand>
</feature>
<feature type="binding site" evidence="8">
    <location>
        <position position="6"/>
    </location>
    <ligand>
        <name>GTP</name>
        <dbReference type="ChEBI" id="CHEBI:37565"/>
    </ligand>
</feature>
<comment type="domain">
    <text evidence="8">The N-terminal domain determines nucleotide recognition and specific binding, while the C-terminal domain determines the specific binding to the target protein.</text>
</comment>
<dbReference type="EC" id="2.7.7.77" evidence="8"/>
<evidence type="ECO:0000256" key="2">
    <source>
        <dbReference type="ARBA" id="ARBA00022679"/>
    </source>
</evidence>